<evidence type="ECO:0000313" key="1">
    <source>
        <dbReference type="EMBL" id="OES44383.1"/>
    </source>
</evidence>
<keyword evidence="2" id="KW-1185">Reference proteome</keyword>
<name>A0A1E7DMU3_9BACI</name>
<dbReference type="InterPro" id="IPR016977">
    <property type="entry name" value="ComGF"/>
</dbReference>
<dbReference type="Pfam" id="PF15980">
    <property type="entry name" value="ComGF"/>
    <property type="match status" value="1"/>
</dbReference>
<sequence length="137" mass="15445">MLEALIVLIVFTACAASIPLLYDGAYRTIEAAKAEKNMEWELFIIQLRNEMHVSQDWHLSASRLQYSPVDLNDSIVSINKYNDKIRRQVNGQGHEIMLQNVESATFSIEGGNLYIHVTFSNGEEEGASIHSLHKEAP</sequence>
<comment type="caution">
    <text evidence="1">The sequence shown here is derived from an EMBL/GenBank/DDBJ whole genome shotgun (WGS) entry which is preliminary data.</text>
</comment>
<evidence type="ECO:0008006" key="3">
    <source>
        <dbReference type="Google" id="ProtNLM"/>
    </source>
</evidence>
<proteinExistence type="predicted"/>
<dbReference type="Proteomes" id="UP000095658">
    <property type="component" value="Unassembled WGS sequence"/>
</dbReference>
<reference evidence="1 2" key="1">
    <citation type="submission" date="2016-06" db="EMBL/GenBank/DDBJ databases">
        <title>Domibacillus iocasae genome sequencing.</title>
        <authorList>
            <person name="Verma A."/>
            <person name="Pal Y."/>
            <person name="Ojha A.K."/>
            <person name="Krishnamurthi S."/>
        </authorList>
    </citation>
    <scope>NUCLEOTIDE SEQUENCE [LARGE SCALE GENOMIC DNA]</scope>
    <source>
        <strain evidence="1 2">DSM 29979</strain>
    </source>
</reference>
<dbReference type="STRING" id="1714016.BA724_08860"/>
<protein>
    <recommendedName>
        <fullName evidence="3">Competence protein ComGF</fullName>
    </recommendedName>
</protein>
<organism evidence="1 2">
    <name type="scientific">Domibacillus iocasae</name>
    <dbReference type="NCBI Taxonomy" id="1714016"/>
    <lineage>
        <taxon>Bacteria</taxon>
        <taxon>Bacillati</taxon>
        <taxon>Bacillota</taxon>
        <taxon>Bacilli</taxon>
        <taxon>Bacillales</taxon>
        <taxon>Bacillaceae</taxon>
        <taxon>Domibacillus</taxon>
    </lineage>
</organism>
<gene>
    <name evidence="1" type="ORF">BA724_08860</name>
</gene>
<dbReference type="NCBIfam" id="NF041002">
    <property type="entry name" value="pilin_ComGF"/>
    <property type="match status" value="1"/>
</dbReference>
<accession>A0A1E7DMU3</accession>
<evidence type="ECO:0000313" key="2">
    <source>
        <dbReference type="Proteomes" id="UP000095658"/>
    </source>
</evidence>
<dbReference type="AlphaFoldDB" id="A0A1E7DMU3"/>
<dbReference type="EMBL" id="MAMP01000022">
    <property type="protein sequence ID" value="OES44383.1"/>
    <property type="molecule type" value="Genomic_DNA"/>
</dbReference>